<accession>A0A1B0C6U0</accession>
<name>A0A1B0C6U0_9MUSC</name>
<reference evidence="3" key="2">
    <citation type="submission" date="2020-05" db="UniProtKB">
        <authorList>
            <consortium name="EnsemblMetazoa"/>
        </authorList>
    </citation>
    <scope>IDENTIFICATION</scope>
    <source>
        <strain evidence="3">IAEA</strain>
    </source>
</reference>
<dbReference type="PANTHER" id="PTHR45418">
    <property type="entry name" value="CANCER/TESTIS ANTIGEN 55"/>
    <property type="match status" value="1"/>
</dbReference>
<dbReference type="InterPro" id="IPR027417">
    <property type="entry name" value="P-loop_NTPase"/>
</dbReference>
<dbReference type="GO" id="GO:0005737">
    <property type="term" value="C:cytoplasm"/>
    <property type="evidence" value="ECO:0007669"/>
    <property type="project" value="UniProtKB-SubCell"/>
</dbReference>
<reference evidence="4" key="1">
    <citation type="submission" date="2015-01" db="EMBL/GenBank/DDBJ databases">
        <authorList>
            <person name="Aksoy S."/>
            <person name="Warren W."/>
            <person name="Wilson R.K."/>
        </authorList>
    </citation>
    <scope>NUCLEOTIDE SEQUENCE [LARGE SCALE GENOMIC DNA]</scope>
    <source>
        <strain evidence="4">IAEA</strain>
    </source>
</reference>
<dbReference type="PANTHER" id="PTHR45418:SF1">
    <property type="entry name" value="CANCER_TESTIS ANTIGEN 55"/>
    <property type="match status" value="1"/>
</dbReference>
<evidence type="ECO:0000256" key="2">
    <source>
        <dbReference type="ARBA" id="ARBA00022490"/>
    </source>
</evidence>
<sequence>MEIAVQVAVHICPILPKEKPITILDVDAGLRYTFDLGPNEKRFLRFEVEPQAYDFRVKRSVNIVVCENKKQAEAVRQDIQLNDEEYLLLDSCLCKWHNCILNSIQKKAVANILRREVHNMPYVIFGPPGTGKTVTLVENILQISKLMLSARLLNRHRIFSSQHKTFAAPEQNFCSLRSIS</sequence>
<dbReference type="Proteomes" id="UP000092460">
    <property type="component" value="Unassembled WGS sequence"/>
</dbReference>
<dbReference type="AlphaFoldDB" id="A0A1B0C6U0"/>
<organism evidence="3 4">
    <name type="scientific">Glossina palpalis gambiensis</name>
    <dbReference type="NCBI Taxonomy" id="67801"/>
    <lineage>
        <taxon>Eukaryota</taxon>
        <taxon>Metazoa</taxon>
        <taxon>Ecdysozoa</taxon>
        <taxon>Arthropoda</taxon>
        <taxon>Hexapoda</taxon>
        <taxon>Insecta</taxon>
        <taxon>Pterygota</taxon>
        <taxon>Neoptera</taxon>
        <taxon>Endopterygota</taxon>
        <taxon>Diptera</taxon>
        <taxon>Brachycera</taxon>
        <taxon>Muscomorpha</taxon>
        <taxon>Hippoboscoidea</taxon>
        <taxon>Glossinidae</taxon>
        <taxon>Glossina</taxon>
    </lineage>
</organism>
<dbReference type="Gene3D" id="3.40.50.300">
    <property type="entry name" value="P-loop containing nucleotide triphosphate hydrolases"/>
    <property type="match status" value="1"/>
</dbReference>
<dbReference type="SUPFAM" id="SSF52540">
    <property type="entry name" value="P-loop containing nucleoside triphosphate hydrolases"/>
    <property type="match status" value="1"/>
</dbReference>
<keyword evidence="4" id="KW-1185">Reference proteome</keyword>
<dbReference type="STRING" id="67801.A0A1B0C6U0"/>
<proteinExistence type="predicted"/>
<dbReference type="VEuPathDB" id="VectorBase:GPPI050704"/>
<keyword evidence="2" id="KW-0963">Cytoplasm</keyword>
<dbReference type="EnsemblMetazoa" id="GPPI050704-RA">
    <property type="protein sequence ID" value="GPPI050704-PA"/>
    <property type="gene ID" value="GPPI050704"/>
</dbReference>
<evidence type="ECO:0000256" key="1">
    <source>
        <dbReference type="ARBA" id="ARBA00004496"/>
    </source>
</evidence>
<protein>
    <submittedName>
        <fullName evidence="3">Uncharacterized protein</fullName>
    </submittedName>
</protein>
<evidence type="ECO:0000313" key="4">
    <source>
        <dbReference type="Proteomes" id="UP000092460"/>
    </source>
</evidence>
<comment type="subcellular location">
    <subcellularLocation>
        <location evidence="1">Cytoplasm</location>
    </subcellularLocation>
</comment>
<evidence type="ECO:0000313" key="3">
    <source>
        <dbReference type="EnsemblMetazoa" id="GPPI050704-PA"/>
    </source>
</evidence>
<dbReference type="EMBL" id="JXJN01026985">
    <property type="status" value="NOT_ANNOTATED_CDS"/>
    <property type="molecule type" value="Genomic_DNA"/>
</dbReference>